<evidence type="ECO:0000256" key="4">
    <source>
        <dbReference type="ARBA" id="ARBA00022475"/>
    </source>
</evidence>
<evidence type="ECO:0000256" key="5">
    <source>
        <dbReference type="ARBA" id="ARBA00022692"/>
    </source>
</evidence>
<dbReference type="PRINTS" id="PR01302">
    <property type="entry name" value="TYPE3IMPPROT"/>
</dbReference>
<dbReference type="PROSITE" id="PS01061">
    <property type="entry name" value="FLIP_2"/>
    <property type="match status" value="1"/>
</dbReference>
<keyword evidence="7 12" id="KW-0653">Protein transport</keyword>
<keyword evidence="8 12" id="KW-1133">Transmembrane helix</keyword>
<keyword evidence="13" id="KW-0969">Cilium</keyword>
<keyword evidence="10" id="KW-0975">Bacterial flagellum</keyword>
<comment type="function">
    <text evidence="12">Plays a role in the flagellum-specific transport system.</text>
</comment>
<organism evidence="13 14">
    <name type="scientific">Arthrobacter pigmenti</name>
    <dbReference type="NCBI Taxonomy" id="271432"/>
    <lineage>
        <taxon>Bacteria</taxon>
        <taxon>Bacillati</taxon>
        <taxon>Actinomycetota</taxon>
        <taxon>Actinomycetes</taxon>
        <taxon>Micrococcales</taxon>
        <taxon>Micrococcaceae</taxon>
        <taxon>Arthrobacter</taxon>
    </lineage>
</organism>
<dbReference type="InterPro" id="IPR005837">
    <property type="entry name" value="FliP"/>
</dbReference>
<evidence type="ECO:0000256" key="9">
    <source>
        <dbReference type="ARBA" id="ARBA00023136"/>
    </source>
</evidence>
<evidence type="ECO:0000256" key="2">
    <source>
        <dbReference type="ARBA" id="ARBA00021714"/>
    </source>
</evidence>
<keyword evidence="14" id="KW-1185">Reference proteome</keyword>
<dbReference type="Proteomes" id="UP000547458">
    <property type="component" value="Unassembled WGS sequence"/>
</dbReference>
<accession>A0A846RKQ8</accession>
<reference evidence="13 14" key="1">
    <citation type="submission" date="2020-03" db="EMBL/GenBank/DDBJ databases">
        <title>Sequencing the genomes of 1000 actinobacteria strains.</title>
        <authorList>
            <person name="Klenk H.-P."/>
        </authorList>
    </citation>
    <scope>NUCLEOTIDE SEQUENCE [LARGE SCALE GENOMIC DNA]</scope>
    <source>
        <strain evidence="13 14">DSM 16403</strain>
    </source>
</reference>
<evidence type="ECO:0000313" key="14">
    <source>
        <dbReference type="Proteomes" id="UP000547458"/>
    </source>
</evidence>
<dbReference type="RefSeq" id="WP_167990736.1">
    <property type="nucleotide sequence ID" value="NZ_JAATJL010000001.1"/>
</dbReference>
<dbReference type="Pfam" id="PF00813">
    <property type="entry name" value="FliP"/>
    <property type="match status" value="1"/>
</dbReference>
<keyword evidence="13" id="KW-0282">Flagellum</keyword>
<feature type="transmembrane region" description="Helical" evidence="12">
    <location>
        <begin position="75"/>
        <end position="95"/>
    </location>
</feature>
<dbReference type="GO" id="GO:0009306">
    <property type="term" value="P:protein secretion"/>
    <property type="evidence" value="ECO:0007669"/>
    <property type="project" value="UniProtKB-UniRule"/>
</dbReference>
<gene>
    <name evidence="12" type="primary">fliP</name>
    <name evidence="13" type="ORF">BJ994_000318</name>
</gene>
<sequence>MRVPVLRAVSVRRAVLLLAGVFLIVLLLAANGAPAHAGVVEPLPPAPPVDPTIPVEPGEDGLSIDINGINGGPSAAVLTLIGITLLSVAPALLLMMTSFTKIFVVLAMTRNALSLPSIPPNQVLAGLALFLSLFIMAPVLTEINDIAVQPYVNGDTTFTQALEDGSGPLQTFMLAHTREEDIALMTRAAGIDNPVDPAATPLTTLIPAFMISELRAAFIIGFVIFVPFLVIDLVVSAALMSMGMMMLPPVMISLPFKILLFVLVDGWGLIITALVGSYR</sequence>
<dbReference type="NCBIfam" id="TIGR01103">
    <property type="entry name" value="fliP"/>
    <property type="match status" value="1"/>
</dbReference>
<dbReference type="NCBIfam" id="NF009438">
    <property type="entry name" value="PRK12797.1"/>
    <property type="match status" value="1"/>
</dbReference>
<keyword evidence="3 12" id="KW-0813">Transport</keyword>
<evidence type="ECO:0000256" key="1">
    <source>
        <dbReference type="ARBA" id="ARBA00006257"/>
    </source>
</evidence>
<protein>
    <recommendedName>
        <fullName evidence="2 12">Flagellar biosynthetic protein FliP</fullName>
    </recommendedName>
</protein>
<keyword evidence="4 12" id="KW-1003">Cell membrane</keyword>
<evidence type="ECO:0000256" key="8">
    <source>
        <dbReference type="ARBA" id="ARBA00022989"/>
    </source>
</evidence>
<dbReference type="GO" id="GO:0009425">
    <property type="term" value="C:bacterial-type flagellum basal body"/>
    <property type="evidence" value="ECO:0007669"/>
    <property type="project" value="UniProtKB-SubCell"/>
</dbReference>
<dbReference type="PANTHER" id="PTHR30587:SF0">
    <property type="entry name" value="FLAGELLAR BIOSYNTHETIC PROTEIN FLIP"/>
    <property type="match status" value="1"/>
</dbReference>
<comment type="caution">
    <text evidence="12">Lacks conserved residue(s) required for the propagation of feature annotation.</text>
</comment>
<evidence type="ECO:0000313" key="13">
    <source>
        <dbReference type="EMBL" id="NJC21242.1"/>
    </source>
</evidence>
<comment type="caution">
    <text evidence="13">The sequence shown here is derived from an EMBL/GenBank/DDBJ whole genome shotgun (WGS) entry which is preliminary data.</text>
</comment>
<dbReference type="InterPro" id="IPR005838">
    <property type="entry name" value="T3SS_IM_P"/>
</dbReference>
<proteinExistence type="inferred from homology"/>
<keyword evidence="9 12" id="KW-0472">Membrane</keyword>
<evidence type="ECO:0000256" key="6">
    <source>
        <dbReference type="ARBA" id="ARBA00022795"/>
    </source>
</evidence>
<feature type="transmembrane region" description="Helical" evidence="12">
    <location>
        <begin position="216"/>
        <end position="238"/>
    </location>
</feature>
<evidence type="ECO:0000256" key="11">
    <source>
        <dbReference type="ARBA" id="ARBA00023225"/>
    </source>
</evidence>
<evidence type="ECO:0000256" key="7">
    <source>
        <dbReference type="ARBA" id="ARBA00022927"/>
    </source>
</evidence>
<comment type="subcellular location">
    <subcellularLocation>
        <location evidence="12">Cell membrane</location>
        <topology evidence="12">Multi-pass membrane protein</topology>
    </subcellularLocation>
    <subcellularLocation>
        <location evidence="12">Bacterial flagellum basal body</location>
    </subcellularLocation>
</comment>
<evidence type="ECO:0000256" key="12">
    <source>
        <dbReference type="RuleBase" id="RU362069"/>
    </source>
</evidence>
<keyword evidence="13" id="KW-0966">Cell projection</keyword>
<keyword evidence="6 12" id="KW-1005">Bacterial flagellum biogenesis</keyword>
<dbReference type="EMBL" id="JAATJL010000001">
    <property type="protein sequence ID" value="NJC21242.1"/>
    <property type="molecule type" value="Genomic_DNA"/>
</dbReference>
<comment type="similarity">
    <text evidence="1 12">Belongs to the FliP/MopC/SpaP family.</text>
</comment>
<dbReference type="AlphaFoldDB" id="A0A846RKQ8"/>
<evidence type="ECO:0000256" key="10">
    <source>
        <dbReference type="ARBA" id="ARBA00023143"/>
    </source>
</evidence>
<dbReference type="GO" id="GO:0044781">
    <property type="term" value="P:bacterial-type flagellum organization"/>
    <property type="evidence" value="ECO:0007669"/>
    <property type="project" value="UniProtKB-UniRule"/>
</dbReference>
<evidence type="ECO:0000256" key="3">
    <source>
        <dbReference type="ARBA" id="ARBA00022448"/>
    </source>
</evidence>
<dbReference type="PANTHER" id="PTHR30587">
    <property type="entry name" value="FLAGELLAR BIOSYNTHETIC PROTEIN FLIP"/>
    <property type="match status" value="1"/>
</dbReference>
<keyword evidence="11 12" id="KW-1006">Bacterial flagellum protein export</keyword>
<feature type="transmembrane region" description="Helical" evidence="12">
    <location>
        <begin position="258"/>
        <end position="278"/>
    </location>
</feature>
<name>A0A846RKQ8_9MICC</name>
<keyword evidence="5 12" id="KW-0812">Transmembrane</keyword>
<dbReference type="PRINTS" id="PR00951">
    <property type="entry name" value="FLGBIOSNFLIP"/>
</dbReference>
<dbReference type="GO" id="GO:0005886">
    <property type="term" value="C:plasma membrane"/>
    <property type="evidence" value="ECO:0007669"/>
    <property type="project" value="UniProtKB-SubCell"/>
</dbReference>